<name>A0A365YIT0_9MICC</name>
<proteinExistence type="predicted"/>
<dbReference type="EMBL" id="POAF01000003">
    <property type="protein sequence ID" value="RBM01934.1"/>
    <property type="molecule type" value="Genomic_DNA"/>
</dbReference>
<sequence length="73" mass="8190">MKMAIVIFDPTHTEGDQQVIYDDQTQLTETAAYTVLVPEHRQTGIYAGVCTVQDHKSLIEEFTDDSVFEGIAQ</sequence>
<protein>
    <submittedName>
        <fullName evidence="1">Uncharacterized protein</fullName>
    </submittedName>
</protein>
<organism evidence="1 2">
    <name type="scientific">Glutamicibacter soli</name>
    <dbReference type="NCBI Taxonomy" id="453836"/>
    <lineage>
        <taxon>Bacteria</taxon>
        <taxon>Bacillati</taxon>
        <taxon>Actinomycetota</taxon>
        <taxon>Actinomycetes</taxon>
        <taxon>Micrococcales</taxon>
        <taxon>Micrococcaceae</taxon>
        <taxon>Glutamicibacter</taxon>
    </lineage>
</organism>
<accession>A0A365YIT0</accession>
<keyword evidence="2" id="KW-1185">Reference proteome</keyword>
<gene>
    <name evidence="1" type="ORF">C1H84_08880</name>
</gene>
<dbReference type="AlphaFoldDB" id="A0A365YIT0"/>
<comment type="caution">
    <text evidence="1">The sequence shown here is derived from an EMBL/GenBank/DDBJ whole genome shotgun (WGS) entry which is preliminary data.</text>
</comment>
<reference evidence="1 2" key="1">
    <citation type="submission" date="2018-01" db="EMBL/GenBank/DDBJ databases">
        <title>Glutamicibacter soli strain NHPC-3 Whole genome sequence and assembly.</title>
        <authorList>
            <person name="Choudhury P."/>
            <person name="Gupta D."/>
            <person name="Sengupta K."/>
            <person name="Jawed A."/>
            <person name="Sultana N."/>
            <person name="Saha P."/>
        </authorList>
    </citation>
    <scope>NUCLEOTIDE SEQUENCE [LARGE SCALE GENOMIC DNA]</scope>
    <source>
        <strain evidence="1 2">NHPC-3</strain>
    </source>
</reference>
<evidence type="ECO:0000313" key="2">
    <source>
        <dbReference type="Proteomes" id="UP000252167"/>
    </source>
</evidence>
<dbReference type="Proteomes" id="UP000252167">
    <property type="component" value="Unassembled WGS sequence"/>
</dbReference>
<evidence type="ECO:0000313" key="1">
    <source>
        <dbReference type="EMBL" id="RBM01934.1"/>
    </source>
</evidence>